<keyword evidence="2" id="KW-1185">Reference proteome</keyword>
<protein>
    <recommendedName>
        <fullName evidence="3">DUF922 domain-containing protein</fullName>
    </recommendedName>
</protein>
<dbReference type="Proteomes" id="UP001239909">
    <property type="component" value="Unassembled WGS sequence"/>
</dbReference>
<dbReference type="InterPro" id="IPR010321">
    <property type="entry name" value="DUF922"/>
</dbReference>
<accession>A0ABQ6LGR2</accession>
<reference evidence="1 2" key="1">
    <citation type="submission" date="2023-04" db="EMBL/GenBank/DDBJ databases">
        <title>Marinoamorphus aggregata gen. nov., sp. Nov., isolate from tissue of brittle star Ophioplocus japonicus.</title>
        <authorList>
            <person name="Kawano K."/>
            <person name="Sawayama S."/>
            <person name="Nakagawa S."/>
        </authorList>
    </citation>
    <scope>NUCLEOTIDE SEQUENCE [LARGE SCALE GENOMIC DNA]</scope>
    <source>
        <strain evidence="1 2">NKW23</strain>
    </source>
</reference>
<evidence type="ECO:0008006" key="3">
    <source>
        <dbReference type="Google" id="ProtNLM"/>
    </source>
</evidence>
<dbReference type="RefSeq" id="WP_285671269.1">
    <property type="nucleotide sequence ID" value="NZ_BSYI01000011.1"/>
</dbReference>
<evidence type="ECO:0000313" key="2">
    <source>
        <dbReference type="Proteomes" id="UP001239909"/>
    </source>
</evidence>
<name>A0ABQ6LGR2_9RHOB</name>
<comment type="caution">
    <text evidence="1">The sequence shown here is derived from an EMBL/GenBank/DDBJ whole genome shotgun (WGS) entry which is preliminary data.</text>
</comment>
<evidence type="ECO:0000313" key="1">
    <source>
        <dbReference type="EMBL" id="GMG82488.1"/>
    </source>
</evidence>
<sequence length="158" mass="18310">MQVTVNIATPTQRTYTVRGNTLREAHGRLPRGCWGRYAGNFTWDYRGRNGMVSHLILNAAPVITLPRWHGRGRASREEQREWDRMLRALTAHEDAHHEVLVNALEDQRHFFSDEPDTAVRQLRQDLGSYGSELQQYQDDFDRTSRHGQRAGVVLNFPD</sequence>
<organism evidence="1 2">
    <name type="scientific">Paralimibaculum aggregatum</name>
    <dbReference type="NCBI Taxonomy" id="3036245"/>
    <lineage>
        <taxon>Bacteria</taxon>
        <taxon>Pseudomonadati</taxon>
        <taxon>Pseudomonadota</taxon>
        <taxon>Alphaproteobacteria</taxon>
        <taxon>Rhodobacterales</taxon>
        <taxon>Paracoccaceae</taxon>
        <taxon>Paralimibaculum</taxon>
    </lineage>
</organism>
<dbReference type="Pfam" id="PF06037">
    <property type="entry name" value="DUF922"/>
    <property type="match status" value="1"/>
</dbReference>
<dbReference type="EMBL" id="BSYI01000011">
    <property type="protein sequence ID" value="GMG82488.1"/>
    <property type="molecule type" value="Genomic_DNA"/>
</dbReference>
<proteinExistence type="predicted"/>
<gene>
    <name evidence="1" type="ORF">LNKW23_17010</name>
</gene>